<feature type="transmembrane region" description="Helical" evidence="1">
    <location>
        <begin position="31"/>
        <end position="48"/>
    </location>
</feature>
<dbReference type="EMBL" id="QZWG01000004">
    <property type="protein sequence ID" value="RZC15068.1"/>
    <property type="molecule type" value="Genomic_DNA"/>
</dbReference>
<dbReference type="InterPro" id="IPR029063">
    <property type="entry name" value="SAM-dependent_MTases_sf"/>
</dbReference>
<dbReference type="GO" id="GO:0008168">
    <property type="term" value="F:methyltransferase activity"/>
    <property type="evidence" value="ECO:0007669"/>
    <property type="project" value="InterPro"/>
</dbReference>
<comment type="caution">
    <text evidence="2">The sequence shown here is derived from an EMBL/GenBank/DDBJ whole genome shotgun (WGS) entry which is preliminary data.</text>
</comment>
<dbReference type="InterPro" id="IPR044689">
    <property type="entry name" value="CGR2/3"/>
</dbReference>
<evidence type="ECO:0000313" key="3">
    <source>
        <dbReference type="Proteomes" id="UP000289340"/>
    </source>
</evidence>
<dbReference type="Gene3D" id="3.40.50.150">
    <property type="entry name" value="Vaccinia Virus protein VP39"/>
    <property type="match status" value="1"/>
</dbReference>
<dbReference type="PANTHER" id="PTHR34208">
    <property type="entry name" value="S-ADENOSYL-L-METHIONINE-DEPENDENT METHYLTRANSFERASE-RELATED"/>
    <property type="match status" value="1"/>
</dbReference>
<keyword evidence="1" id="KW-0472">Membrane</keyword>
<organism evidence="2 3">
    <name type="scientific">Glycine soja</name>
    <name type="common">Wild soybean</name>
    <dbReference type="NCBI Taxonomy" id="3848"/>
    <lineage>
        <taxon>Eukaryota</taxon>
        <taxon>Viridiplantae</taxon>
        <taxon>Streptophyta</taxon>
        <taxon>Embryophyta</taxon>
        <taxon>Tracheophyta</taxon>
        <taxon>Spermatophyta</taxon>
        <taxon>Magnoliopsida</taxon>
        <taxon>eudicotyledons</taxon>
        <taxon>Gunneridae</taxon>
        <taxon>Pentapetalae</taxon>
        <taxon>rosids</taxon>
        <taxon>fabids</taxon>
        <taxon>Fabales</taxon>
        <taxon>Fabaceae</taxon>
        <taxon>Papilionoideae</taxon>
        <taxon>50 kb inversion clade</taxon>
        <taxon>NPAAA clade</taxon>
        <taxon>indigoferoid/millettioid clade</taxon>
        <taxon>Phaseoleae</taxon>
        <taxon>Glycine</taxon>
        <taxon>Glycine subgen. Soja</taxon>
    </lineage>
</organism>
<keyword evidence="1" id="KW-1133">Transmembrane helix</keyword>
<evidence type="ECO:0000256" key="1">
    <source>
        <dbReference type="SAM" id="Phobius"/>
    </source>
</evidence>
<keyword evidence="3" id="KW-1185">Reference proteome</keyword>
<dbReference type="GO" id="GO:0045488">
    <property type="term" value="P:pectin metabolic process"/>
    <property type="evidence" value="ECO:0007669"/>
    <property type="project" value="InterPro"/>
</dbReference>
<sequence>MDVVFLLLLCLLTLPWYVTCCIVSFFLFSKLCIYLFISSLVFFIGVFGSRLESVSRVEGDYLCAGEVLRAIPILQKAYGDSLHKVLHVGPDTCYVVSKLLKEEETEAWGIEPYDIEDADGNCKTLIGKGIVRMADIKFPLPYRPKSFSLVIVSDALDFLSPRYLNKTLPDLARVSADGIVIFTGCVSPYFRRAKICSKYALDVVSSFEAYYRARVWSGPARIEKRGESLRRNSQVQRSIYEVQS</sequence>
<gene>
    <name evidence="2" type="ORF">D0Y65_008796</name>
</gene>
<dbReference type="PANTHER" id="PTHR34208:SF15">
    <property type="entry name" value="PROTEIN, PUTATIVE-RELATED"/>
    <property type="match status" value="1"/>
</dbReference>
<dbReference type="AlphaFoldDB" id="A0A445KWP4"/>
<name>A0A445KWP4_GLYSO</name>
<accession>A0A445KWP4</accession>
<evidence type="ECO:0000313" key="2">
    <source>
        <dbReference type="EMBL" id="RZC15068.1"/>
    </source>
</evidence>
<reference evidence="2 3" key="1">
    <citation type="submission" date="2018-09" db="EMBL/GenBank/DDBJ databases">
        <title>A high-quality reference genome of wild soybean provides a powerful tool to mine soybean genomes.</title>
        <authorList>
            <person name="Xie M."/>
            <person name="Chung C.Y.L."/>
            <person name="Li M.-W."/>
            <person name="Wong F.-L."/>
            <person name="Chan T.-F."/>
            <person name="Lam H.-M."/>
        </authorList>
    </citation>
    <scope>NUCLEOTIDE SEQUENCE [LARGE SCALE GENOMIC DNA]</scope>
    <source>
        <strain evidence="3">cv. W05</strain>
        <tissue evidence="2">Hypocotyl of etiolated seedlings</tissue>
    </source>
</reference>
<keyword evidence="1" id="KW-0812">Transmembrane</keyword>
<proteinExistence type="predicted"/>
<dbReference type="Proteomes" id="UP000289340">
    <property type="component" value="Chromosome 4"/>
</dbReference>
<protein>
    <submittedName>
        <fullName evidence="2">Putative pectin methylesterase CGR2 isoform C</fullName>
    </submittedName>
</protein>